<dbReference type="EMBL" id="JAZHGC010000042">
    <property type="protein sequence ID" value="MEM5290893.1"/>
    <property type="molecule type" value="Genomic_DNA"/>
</dbReference>
<gene>
    <name evidence="1" type="ORF">V4C55_34755</name>
</gene>
<evidence type="ECO:0000313" key="1">
    <source>
        <dbReference type="EMBL" id="MEM5290893.1"/>
    </source>
</evidence>
<accession>A0ABU9QN32</accession>
<dbReference type="RefSeq" id="WP_201653048.1">
    <property type="nucleotide sequence ID" value="NZ_CAJHCS010000017.1"/>
</dbReference>
<comment type="caution">
    <text evidence="1">The sequence shown here is derived from an EMBL/GenBank/DDBJ whole genome shotgun (WGS) entry which is preliminary data.</text>
</comment>
<organism evidence="1 2">
    <name type="scientific">Paraburkholderia sabiae</name>
    <dbReference type="NCBI Taxonomy" id="273251"/>
    <lineage>
        <taxon>Bacteria</taxon>
        <taxon>Pseudomonadati</taxon>
        <taxon>Pseudomonadota</taxon>
        <taxon>Betaproteobacteria</taxon>
        <taxon>Burkholderiales</taxon>
        <taxon>Burkholderiaceae</taxon>
        <taxon>Paraburkholderia</taxon>
    </lineage>
</organism>
<name>A0ABU9QN32_9BURK</name>
<dbReference type="Proteomes" id="UP001494588">
    <property type="component" value="Unassembled WGS sequence"/>
</dbReference>
<evidence type="ECO:0000313" key="2">
    <source>
        <dbReference type="Proteomes" id="UP001494588"/>
    </source>
</evidence>
<protein>
    <submittedName>
        <fullName evidence="1">Uncharacterized protein</fullName>
    </submittedName>
</protein>
<reference evidence="1 2" key="1">
    <citation type="submission" date="2024-01" db="EMBL/GenBank/DDBJ databases">
        <title>The diversity of rhizobia nodulating Mimosa spp. in eleven states of Brazil covering several biomes is determined by host plant, location, and edaphic factors.</title>
        <authorList>
            <person name="Rouws L."/>
            <person name="Barauna A."/>
            <person name="Beukes C."/>
            <person name="De Faria S.M."/>
            <person name="Gross E."/>
            <person name="Dos Reis Junior F.B."/>
            <person name="Simon M."/>
            <person name="Maluk M."/>
            <person name="Odee D.W."/>
            <person name="Kenicer G."/>
            <person name="Young J.P.W."/>
            <person name="Reis V.M."/>
            <person name="Zilli J."/>
            <person name="James E.K."/>
        </authorList>
    </citation>
    <scope>NUCLEOTIDE SEQUENCE [LARGE SCALE GENOMIC DNA]</scope>
    <source>
        <strain evidence="1 2">JPY77</strain>
    </source>
</reference>
<keyword evidence="2" id="KW-1185">Reference proteome</keyword>
<sequence>MRLEVTVDVRSEASGFAPQPRARGVDARLCASFDEAPGSPAPAFLLGLPLISFC</sequence>
<proteinExistence type="predicted"/>